<proteinExistence type="inferred from homology"/>
<evidence type="ECO:0000256" key="2">
    <source>
        <dbReference type="ARBA" id="ARBA00022729"/>
    </source>
</evidence>
<dbReference type="OrthoDB" id="9788552at2"/>
<gene>
    <name evidence="4" type="ORF">CJD36_017215</name>
</gene>
<feature type="chain" id="PRO_5015448436" description="Outer membrane chaperone Skp" evidence="3">
    <location>
        <begin position="21"/>
        <end position="173"/>
    </location>
</feature>
<evidence type="ECO:0008006" key="6">
    <source>
        <dbReference type="Google" id="ProtNLM"/>
    </source>
</evidence>
<name>A0A2S7SSR3_9BACT</name>
<accession>A0A2S7SSR3</accession>
<dbReference type="GO" id="GO:0051082">
    <property type="term" value="F:unfolded protein binding"/>
    <property type="evidence" value="ECO:0007669"/>
    <property type="project" value="InterPro"/>
</dbReference>
<comment type="similarity">
    <text evidence="1">Belongs to the Skp family.</text>
</comment>
<sequence>MKKVLFSVLILVMTAGAANAQATKYCIIDSRYILEKLDDYKDAQTKLDNISKTWQEEIDAKMLEVDKMYKSYQAERPMLSDEMRKKREDEIVAKEKAAKDLQKQRFGYEGDLFKKRQEYVKPIQDRVFNAVQKMASQRAFDLVLDKAGGVTLFYADPKLDRSDDVLKIMGLNK</sequence>
<keyword evidence="5" id="KW-1185">Reference proteome</keyword>
<dbReference type="SMART" id="SM00935">
    <property type="entry name" value="OmpH"/>
    <property type="match status" value="1"/>
</dbReference>
<dbReference type="AlphaFoldDB" id="A0A2S7SSR3"/>
<comment type="caution">
    <text evidence="4">The sequence shown here is derived from an EMBL/GenBank/DDBJ whole genome shotgun (WGS) entry which is preliminary data.</text>
</comment>
<evidence type="ECO:0000313" key="5">
    <source>
        <dbReference type="Proteomes" id="UP000239872"/>
    </source>
</evidence>
<dbReference type="GO" id="GO:0005829">
    <property type="term" value="C:cytosol"/>
    <property type="evidence" value="ECO:0007669"/>
    <property type="project" value="TreeGrafter"/>
</dbReference>
<evidence type="ECO:0000256" key="1">
    <source>
        <dbReference type="ARBA" id="ARBA00009091"/>
    </source>
</evidence>
<dbReference type="EMBL" id="PPSL01000005">
    <property type="protein sequence ID" value="PQJ09671.1"/>
    <property type="molecule type" value="Genomic_DNA"/>
</dbReference>
<evidence type="ECO:0000256" key="3">
    <source>
        <dbReference type="SAM" id="SignalP"/>
    </source>
</evidence>
<dbReference type="Proteomes" id="UP000239872">
    <property type="component" value="Unassembled WGS sequence"/>
</dbReference>
<dbReference type="PANTHER" id="PTHR35089:SF1">
    <property type="entry name" value="CHAPERONE PROTEIN SKP"/>
    <property type="match status" value="1"/>
</dbReference>
<feature type="signal peptide" evidence="3">
    <location>
        <begin position="1"/>
        <end position="20"/>
    </location>
</feature>
<dbReference type="InterPro" id="IPR005632">
    <property type="entry name" value="Chaperone_Skp"/>
</dbReference>
<dbReference type="PANTHER" id="PTHR35089">
    <property type="entry name" value="CHAPERONE PROTEIN SKP"/>
    <property type="match status" value="1"/>
</dbReference>
<reference evidence="4 5" key="1">
    <citation type="submission" date="2018-01" db="EMBL/GenBank/DDBJ databases">
        <title>A novel member of the phylum Bacteroidetes isolated from glacier ice.</title>
        <authorList>
            <person name="Liu Q."/>
            <person name="Xin Y.-H."/>
        </authorList>
    </citation>
    <scope>NUCLEOTIDE SEQUENCE [LARGE SCALE GENOMIC DNA]</scope>
    <source>
        <strain evidence="4 5">RB1R16</strain>
    </source>
</reference>
<dbReference type="Gene3D" id="3.30.910.20">
    <property type="entry name" value="Skp domain"/>
    <property type="match status" value="1"/>
</dbReference>
<organism evidence="4 5">
    <name type="scientific">Flavipsychrobacter stenotrophus</name>
    <dbReference type="NCBI Taxonomy" id="2077091"/>
    <lineage>
        <taxon>Bacteria</taxon>
        <taxon>Pseudomonadati</taxon>
        <taxon>Bacteroidota</taxon>
        <taxon>Chitinophagia</taxon>
        <taxon>Chitinophagales</taxon>
        <taxon>Chitinophagaceae</taxon>
        <taxon>Flavipsychrobacter</taxon>
    </lineage>
</organism>
<dbReference type="SUPFAM" id="SSF111384">
    <property type="entry name" value="OmpH-like"/>
    <property type="match status" value="1"/>
</dbReference>
<protein>
    <recommendedName>
        <fullName evidence="6">Outer membrane chaperone Skp</fullName>
    </recommendedName>
</protein>
<dbReference type="InterPro" id="IPR024930">
    <property type="entry name" value="Skp_dom_sf"/>
</dbReference>
<dbReference type="RefSeq" id="WP_105040443.1">
    <property type="nucleotide sequence ID" value="NZ_PPSL01000005.1"/>
</dbReference>
<keyword evidence="2 3" id="KW-0732">Signal</keyword>
<evidence type="ECO:0000313" key="4">
    <source>
        <dbReference type="EMBL" id="PQJ09671.1"/>
    </source>
</evidence>
<dbReference type="GO" id="GO:0050821">
    <property type="term" value="P:protein stabilization"/>
    <property type="evidence" value="ECO:0007669"/>
    <property type="project" value="TreeGrafter"/>
</dbReference>
<dbReference type="Pfam" id="PF03938">
    <property type="entry name" value="OmpH"/>
    <property type="match status" value="1"/>
</dbReference>